<evidence type="ECO:0000313" key="1">
    <source>
        <dbReference type="EMBL" id="DAF62409.1"/>
    </source>
</evidence>
<accession>A0A8S5TGN9</accession>
<reference evidence="1" key="1">
    <citation type="journal article" date="2021" name="Proc. Natl. Acad. Sci. U.S.A.">
        <title>A Catalog of Tens of Thousands of Viruses from Human Metagenomes Reveals Hidden Associations with Chronic Diseases.</title>
        <authorList>
            <person name="Tisza M.J."/>
            <person name="Buck C.B."/>
        </authorList>
    </citation>
    <scope>NUCLEOTIDE SEQUENCE</scope>
    <source>
        <strain evidence="1">CtIty1</strain>
    </source>
</reference>
<sequence length="138" mass="16377">MKNLLAPLFKSINIDAIRKSISKSVDNYIINHCSKTMVSVCIDKLFLDDNNFIECTDTEGMDKFTYRRKEDTSINDILKQTVNGNFRHNQQYVMAYNNKIKYFRKYSNHDMDEYSGFLYDRFNNSVIGFRVHEYKVPL</sequence>
<dbReference type="EMBL" id="BK032823">
    <property type="protein sequence ID" value="DAF62409.1"/>
    <property type="molecule type" value="Genomic_DNA"/>
</dbReference>
<proteinExistence type="predicted"/>
<name>A0A8S5TGN9_9CAUD</name>
<organism evidence="1">
    <name type="scientific">Myoviridae sp. ctIty1</name>
    <dbReference type="NCBI Taxonomy" id="2827673"/>
    <lineage>
        <taxon>Viruses</taxon>
        <taxon>Duplodnaviria</taxon>
        <taxon>Heunggongvirae</taxon>
        <taxon>Uroviricota</taxon>
        <taxon>Caudoviricetes</taxon>
    </lineage>
</organism>
<protein>
    <submittedName>
        <fullName evidence="1">Uncharacterized protein</fullName>
    </submittedName>
</protein>